<sequence>MRALVMTGPSRDAGRTSVLEAEEPRPGAGEVTVEVEYAGINFLDVMARRGDPGYAKAWPYRPGLEVSGTVREVGPGVTGLEPGRRVAAFTGGGGLAEVVRVPAASAVPVPAR</sequence>
<feature type="non-terminal residue" evidence="5">
    <location>
        <position position="112"/>
    </location>
</feature>
<dbReference type="EMBL" id="JBHLZP010000201">
    <property type="protein sequence ID" value="MFB9835444.1"/>
    <property type="molecule type" value="Genomic_DNA"/>
</dbReference>
<evidence type="ECO:0000313" key="6">
    <source>
        <dbReference type="Proteomes" id="UP001589627"/>
    </source>
</evidence>
<protein>
    <submittedName>
        <fullName evidence="5">Alcohol dehydrogenase catalytic domain-containing protein</fullName>
    </submittedName>
</protein>
<organism evidence="5 6">
    <name type="scientific">Actinoallomurus acaciae</name>
    <dbReference type="NCBI Taxonomy" id="502577"/>
    <lineage>
        <taxon>Bacteria</taxon>
        <taxon>Bacillati</taxon>
        <taxon>Actinomycetota</taxon>
        <taxon>Actinomycetes</taxon>
        <taxon>Streptosporangiales</taxon>
        <taxon>Thermomonosporaceae</taxon>
        <taxon>Actinoallomurus</taxon>
    </lineage>
</organism>
<dbReference type="RefSeq" id="WP_378206952.1">
    <property type="nucleotide sequence ID" value="NZ_JBHLZP010000201.1"/>
</dbReference>
<accession>A0ABV5YMZ2</accession>
<gene>
    <name evidence="5" type="ORF">ACFFNX_24995</name>
</gene>
<comment type="caution">
    <text evidence="5">The sequence shown here is derived from an EMBL/GenBank/DDBJ whole genome shotgun (WGS) entry which is preliminary data.</text>
</comment>
<dbReference type="Proteomes" id="UP001589627">
    <property type="component" value="Unassembled WGS sequence"/>
</dbReference>
<keyword evidence="1" id="KW-0521">NADP</keyword>
<proteinExistence type="predicted"/>
<feature type="domain" description="Alcohol dehydrogenase-like N-terminal" evidence="4">
    <location>
        <begin position="27"/>
        <end position="110"/>
    </location>
</feature>
<dbReference type="InterPro" id="IPR011032">
    <property type="entry name" value="GroES-like_sf"/>
</dbReference>
<dbReference type="Gene3D" id="3.90.180.10">
    <property type="entry name" value="Medium-chain alcohol dehydrogenases, catalytic domain"/>
    <property type="match status" value="1"/>
</dbReference>
<dbReference type="SUPFAM" id="SSF50129">
    <property type="entry name" value="GroES-like"/>
    <property type="match status" value="1"/>
</dbReference>
<name>A0ABV5YMZ2_9ACTN</name>
<evidence type="ECO:0000259" key="4">
    <source>
        <dbReference type="Pfam" id="PF08240"/>
    </source>
</evidence>
<evidence type="ECO:0000256" key="2">
    <source>
        <dbReference type="ARBA" id="ARBA00023002"/>
    </source>
</evidence>
<evidence type="ECO:0000256" key="1">
    <source>
        <dbReference type="ARBA" id="ARBA00022857"/>
    </source>
</evidence>
<feature type="region of interest" description="Disordered" evidence="3">
    <location>
        <begin position="1"/>
        <end position="27"/>
    </location>
</feature>
<keyword evidence="6" id="KW-1185">Reference proteome</keyword>
<dbReference type="InterPro" id="IPR013154">
    <property type="entry name" value="ADH-like_N"/>
</dbReference>
<reference evidence="5 6" key="1">
    <citation type="submission" date="2024-09" db="EMBL/GenBank/DDBJ databases">
        <authorList>
            <person name="Sun Q."/>
            <person name="Mori K."/>
        </authorList>
    </citation>
    <scope>NUCLEOTIDE SEQUENCE [LARGE SCALE GENOMIC DNA]</scope>
    <source>
        <strain evidence="5 6">TBRC 0563</strain>
    </source>
</reference>
<evidence type="ECO:0000256" key="3">
    <source>
        <dbReference type="SAM" id="MobiDB-lite"/>
    </source>
</evidence>
<dbReference type="Pfam" id="PF08240">
    <property type="entry name" value="ADH_N"/>
    <property type="match status" value="1"/>
</dbReference>
<keyword evidence="2" id="KW-0560">Oxidoreductase</keyword>
<dbReference type="PANTHER" id="PTHR48106">
    <property type="entry name" value="QUINONE OXIDOREDUCTASE PIG3-RELATED"/>
    <property type="match status" value="1"/>
</dbReference>
<dbReference type="PANTHER" id="PTHR48106:SF13">
    <property type="entry name" value="QUINONE OXIDOREDUCTASE-RELATED"/>
    <property type="match status" value="1"/>
</dbReference>
<evidence type="ECO:0000313" key="5">
    <source>
        <dbReference type="EMBL" id="MFB9835444.1"/>
    </source>
</evidence>